<comment type="caution">
    <text evidence="2">The sequence shown here is derived from an EMBL/GenBank/DDBJ whole genome shotgun (WGS) entry which is preliminary data.</text>
</comment>
<dbReference type="InterPro" id="IPR042770">
    <property type="entry name" value="RWDD4"/>
</dbReference>
<keyword evidence="3" id="KW-1185">Reference proteome</keyword>
<dbReference type="PROSITE" id="PS50908">
    <property type="entry name" value="RWD"/>
    <property type="match status" value="1"/>
</dbReference>
<dbReference type="Gene3D" id="3.10.110.10">
    <property type="entry name" value="Ubiquitin Conjugating Enzyme"/>
    <property type="match status" value="1"/>
</dbReference>
<dbReference type="OrthoDB" id="10045773at2759"/>
<dbReference type="Proteomes" id="UP000187209">
    <property type="component" value="Unassembled WGS sequence"/>
</dbReference>
<dbReference type="SUPFAM" id="SSF54495">
    <property type="entry name" value="UBC-like"/>
    <property type="match status" value="1"/>
</dbReference>
<dbReference type="InterPro" id="IPR006575">
    <property type="entry name" value="RWD_dom"/>
</dbReference>
<protein>
    <recommendedName>
        <fullName evidence="1">RWD domain-containing protein</fullName>
    </recommendedName>
</protein>
<reference evidence="2 3" key="1">
    <citation type="submission" date="2016-11" db="EMBL/GenBank/DDBJ databases">
        <title>The macronuclear genome of Stentor coeruleus: a giant cell with tiny introns.</title>
        <authorList>
            <person name="Slabodnick M."/>
            <person name="Ruby J.G."/>
            <person name="Reiff S.B."/>
            <person name="Swart E.C."/>
            <person name="Gosai S."/>
            <person name="Prabakaran S."/>
            <person name="Witkowska E."/>
            <person name="Larue G.E."/>
            <person name="Fisher S."/>
            <person name="Freeman R.M."/>
            <person name="Gunawardena J."/>
            <person name="Chu W."/>
            <person name="Stover N.A."/>
            <person name="Gregory B.D."/>
            <person name="Nowacki M."/>
            <person name="Derisi J."/>
            <person name="Roy S.W."/>
            <person name="Marshall W.F."/>
            <person name="Sood P."/>
        </authorList>
    </citation>
    <scope>NUCLEOTIDE SEQUENCE [LARGE SCALE GENOMIC DNA]</scope>
    <source>
        <strain evidence="2">WM001</strain>
    </source>
</reference>
<accession>A0A1R2BF89</accession>
<name>A0A1R2BF89_9CILI</name>
<dbReference type="Pfam" id="PF05773">
    <property type="entry name" value="RWD"/>
    <property type="match status" value="1"/>
</dbReference>
<evidence type="ECO:0000259" key="1">
    <source>
        <dbReference type="PROSITE" id="PS50908"/>
    </source>
</evidence>
<organism evidence="2 3">
    <name type="scientific">Stentor coeruleus</name>
    <dbReference type="NCBI Taxonomy" id="5963"/>
    <lineage>
        <taxon>Eukaryota</taxon>
        <taxon>Sar</taxon>
        <taxon>Alveolata</taxon>
        <taxon>Ciliophora</taxon>
        <taxon>Postciliodesmatophora</taxon>
        <taxon>Heterotrichea</taxon>
        <taxon>Heterotrichida</taxon>
        <taxon>Stentoridae</taxon>
        <taxon>Stentor</taxon>
    </lineage>
</organism>
<evidence type="ECO:0000313" key="2">
    <source>
        <dbReference type="EMBL" id="OMJ75442.1"/>
    </source>
</evidence>
<feature type="domain" description="RWD" evidence="1">
    <location>
        <begin position="7"/>
        <end position="101"/>
    </location>
</feature>
<proteinExistence type="predicted"/>
<dbReference type="InterPro" id="IPR016135">
    <property type="entry name" value="UBQ-conjugating_enzyme/RWD"/>
</dbReference>
<dbReference type="AlphaFoldDB" id="A0A1R2BF89"/>
<dbReference type="EMBL" id="MPUH01000690">
    <property type="protein sequence ID" value="OMJ75442.1"/>
    <property type="molecule type" value="Genomic_DNA"/>
</dbReference>
<sequence>MNNEQLEELEALGYIFTETEMQRDNRVFEFTLSEGESLKIQIIWPESYPECALLFSIIDYRVRSSLRKTIESEVNAFAESLTGSAGTFTVVDYVKENLPRWNLPEEFNIEAQDYTEESVSEAKKTQLTKSQKRKMYKNLDANGEKLRGWDWIDIISHLSKT</sequence>
<evidence type="ECO:0000313" key="3">
    <source>
        <dbReference type="Proteomes" id="UP000187209"/>
    </source>
</evidence>
<dbReference type="SMART" id="SM00591">
    <property type="entry name" value="RWD"/>
    <property type="match status" value="1"/>
</dbReference>
<dbReference type="PANTHER" id="PTHR21275">
    <property type="entry name" value="RWD DOMAIN-CONTAINING PROTEIN 4"/>
    <property type="match status" value="1"/>
</dbReference>
<gene>
    <name evidence="2" type="ORF">SteCoe_25409</name>
</gene>
<dbReference type="PANTHER" id="PTHR21275:SF1">
    <property type="entry name" value="RWD DOMAIN-CONTAINING PROTEIN 4"/>
    <property type="match status" value="1"/>
</dbReference>